<dbReference type="InterPro" id="IPR003959">
    <property type="entry name" value="ATPase_AAA_core"/>
</dbReference>
<gene>
    <name evidence="4" type="ORF">HNR61_007430</name>
</gene>
<keyword evidence="2 4" id="KW-0067">ATP-binding</keyword>
<evidence type="ECO:0000259" key="3">
    <source>
        <dbReference type="SMART" id="SM00382"/>
    </source>
</evidence>
<feature type="domain" description="AAA+ ATPase" evidence="3">
    <location>
        <begin position="392"/>
        <end position="551"/>
    </location>
</feature>
<dbReference type="GO" id="GO:0008233">
    <property type="term" value="F:peptidase activity"/>
    <property type="evidence" value="ECO:0007669"/>
    <property type="project" value="UniProtKB-KW"/>
</dbReference>
<evidence type="ECO:0000256" key="1">
    <source>
        <dbReference type="ARBA" id="ARBA00022741"/>
    </source>
</evidence>
<dbReference type="InterPro" id="IPR027417">
    <property type="entry name" value="P-loop_NTPase"/>
</dbReference>
<dbReference type="SUPFAM" id="SSF81923">
    <property type="entry name" value="Double Clp-N motif"/>
    <property type="match status" value="1"/>
</dbReference>
<dbReference type="RefSeq" id="WP_182847728.1">
    <property type="nucleotide sequence ID" value="NZ_JACJIA010000013.1"/>
</dbReference>
<dbReference type="EMBL" id="JACJIA010000013">
    <property type="protein sequence ID" value="MBA8955748.1"/>
    <property type="molecule type" value="Genomic_DNA"/>
</dbReference>
<reference evidence="4 5" key="1">
    <citation type="submission" date="2020-08" db="EMBL/GenBank/DDBJ databases">
        <title>Genomic Encyclopedia of Type Strains, Phase IV (KMG-IV): sequencing the most valuable type-strain genomes for metagenomic binning, comparative biology and taxonomic classification.</title>
        <authorList>
            <person name="Goeker M."/>
        </authorList>
    </citation>
    <scope>NUCLEOTIDE SEQUENCE [LARGE SCALE GENOMIC DNA]</scope>
    <source>
        <strain evidence="4 5">DSM 44197</strain>
    </source>
</reference>
<dbReference type="AlphaFoldDB" id="A0A7W3LWR9"/>
<keyword evidence="1" id="KW-0547">Nucleotide-binding</keyword>
<evidence type="ECO:0000313" key="4">
    <source>
        <dbReference type="EMBL" id="MBA8955748.1"/>
    </source>
</evidence>
<dbReference type="GO" id="GO:0034605">
    <property type="term" value="P:cellular response to heat"/>
    <property type="evidence" value="ECO:0007669"/>
    <property type="project" value="TreeGrafter"/>
</dbReference>
<dbReference type="PRINTS" id="PR00300">
    <property type="entry name" value="CLPPROTEASEA"/>
</dbReference>
<protein>
    <submittedName>
        <fullName evidence="4">ATP-dependent Clp protease ATP-binding subunit ClpA</fullName>
    </submittedName>
</protein>
<dbReference type="PANTHER" id="PTHR11638:SF18">
    <property type="entry name" value="HEAT SHOCK PROTEIN 104"/>
    <property type="match status" value="1"/>
</dbReference>
<evidence type="ECO:0000313" key="5">
    <source>
        <dbReference type="Proteomes" id="UP000572680"/>
    </source>
</evidence>
<dbReference type="GO" id="GO:0006508">
    <property type="term" value="P:proteolysis"/>
    <property type="evidence" value="ECO:0007669"/>
    <property type="project" value="UniProtKB-KW"/>
</dbReference>
<dbReference type="GO" id="GO:0016887">
    <property type="term" value="F:ATP hydrolysis activity"/>
    <property type="evidence" value="ECO:0007669"/>
    <property type="project" value="InterPro"/>
</dbReference>
<dbReference type="Proteomes" id="UP000572680">
    <property type="component" value="Unassembled WGS sequence"/>
</dbReference>
<dbReference type="Gene3D" id="3.40.50.300">
    <property type="entry name" value="P-loop containing nucleotide triphosphate hydrolases"/>
    <property type="match status" value="2"/>
</dbReference>
<dbReference type="InterPro" id="IPR050130">
    <property type="entry name" value="ClpA_ClpB"/>
</dbReference>
<comment type="caution">
    <text evidence="4">The sequence shown here is derived from an EMBL/GenBank/DDBJ whole genome shotgun (WGS) entry which is preliminary data.</text>
</comment>
<dbReference type="SMART" id="SM00382">
    <property type="entry name" value="AAA"/>
    <property type="match status" value="2"/>
</dbReference>
<organism evidence="4 5">
    <name type="scientific">Actinomadura namibiensis</name>
    <dbReference type="NCBI Taxonomy" id="182080"/>
    <lineage>
        <taxon>Bacteria</taxon>
        <taxon>Bacillati</taxon>
        <taxon>Actinomycetota</taxon>
        <taxon>Actinomycetes</taxon>
        <taxon>Streptosporangiales</taxon>
        <taxon>Thermomonosporaceae</taxon>
        <taxon>Actinomadura</taxon>
    </lineage>
</organism>
<dbReference type="Gene3D" id="1.10.8.60">
    <property type="match status" value="1"/>
</dbReference>
<dbReference type="Pfam" id="PF07724">
    <property type="entry name" value="AAA_2"/>
    <property type="match status" value="1"/>
</dbReference>
<keyword evidence="4" id="KW-0645">Protease</keyword>
<dbReference type="SUPFAM" id="SSF52540">
    <property type="entry name" value="P-loop containing nucleoside triphosphate hydrolases"/>
    <property type="match status" value="2"/>
</dbReference>
<dbReference type="Gene3D" id="1.10.1780.10">
    <property type="entry name" value="Clp, N-terminal domain"/>
    <property type="match status" value="1"/>
</dbReference>
<name>A0A7W3LWR9_ACTNM</name>
<dbReference type="InterPro" id="IPR001270">
    <property type="entry name" value="ClpA/B"/>
</dbReference>
<dbReference type="PANTHER" id="PTHR11638">
    <property type="entry name" value="ATP-DEPENDENT CLP PROTEASE"/>
    <property type="match status" value="1"/>
</dbReference>
<dbReference type="GO" id="GO:0005524">
    <property type="term" value="F:ATP binding"/>
    <property type="evidence" value="ECO:0007669"/>
    <property type="project" value="UniProtKB-KW"/>
</dbReference>
<evidence type="ECO:0000256" key="2">
    <source>
        <dbReference type="ARBA" id="ARBA00022840"/>
    </source>
</evidence>
<dbReference type="GO" id="GO:0005737">
    <property type="term" value="C:cytoplasm"/>
    <property type="evidence" value="ECO:0007669"/>
    <property type="project" value="TreeGrafter"/>
</dbReference>
<proteinExistence type="predicted"/>
<dbReference type="InterPro" id="IPR003593">
    <property type="entry name" value="AAA+_ATPase"/>
</dbReference>
<accession>A0A7W3LWR9</accession>
<dbReference type="InterPro" id="IPR036628">
    <property type="entry name" value="Clp_N_dom_sf"/>
</dbReference>
<feature type="domain" description="AAA+ ATPase" evidence="3">
    <location>
        <begin position="663"/>
        <end position="820"/>
    </location>
</feature>
<keyword evidence="4" id="KW-0378">Hydrolase</keyword>
<dbReference type="CDD" id="cd19499">
    <property type="entry name" value="RecA-like_ClpB_Hsp104-like"/>
    <property type="match status" value="1"/>
</dbReference>
<keyword evidence="5" id="KW-1185">Reference proteome</keyword>
<sequence>MLSFSLLFTDGLFTPQRLGDPRAADVLHAATDRASDRVRTSDLLHAAVAAGDPALLPVLARTLPEGVAERHLLAGIEIYNPGRSPDDDGPAFDGRRERFDGAALAALRAFDAEFASLAAADPGRARHWSLELLVAAVLENLDADDREYLGAVLDPGATAAVLRERVRVAGRPPAPLLEEGSGRLRSEEFTEDGWAVLEQAAARAAELGYDRVLPPHVLLALLGQTEGTAEHLVRLQVPPQMGPVRVAEIVAEAFRLLDGGRPRPGAAPPLDRAGLGGPTLDLLAEARRDARGRGADRVGPDHLLGAVLADPPQRLRAVLTAPPLALDLDLLRDNLERRLRDAGTPHETAFRLPPGLPPSQDLTWLARTGGLAPAPHLDRYFDPLCRALHRAEAHHVLITGDPGTGTTTLLGELARRAAAGEIPFLRRKRFLHVDCGDVAPGDSAAALAGIVGHVAGRTDVIVCADGLGALLRGPHGTDHRLALRAALKEGRLHLVGVLTPQDFEDLVGADRALLELTTRIEVAEPGPAEARDMAARAAGRLAERFGVRADDRAVDLAVVLSSDLILSERLPAKAVRVLHRACEDLHYRRSQAGETRDTVGPDDVVEVVAELSGVPAAQIHGGGERTDFARVLSESVVGQPGAVRAVAAELRRVKAGLAGPGRPASVMLFAGLTGVGKTETAKTLARVYSASKRLRTYPMENFAEPHSIAGIIGSPPGYVGHDSGGRLVNDLNADPYCVFLLDEAEKAHPEVWRPFLNLFDEGWITDQRGVKAFADRAVFILTTNAGHDLIAEMAAAGRPDEDIAAAVRRVLREVRHPRSGQATFPPEFLARLRQVVVFRPLDRAAMAGICARLLREQREFWRARRGKDLVVPEALAGHIADLAYAADRGSGGAEGGRVVSRLVSRLVEDPITLAADRDPGAFRAAGRVELLFRPGGDPPVEAVPR</sequence>